<dbReference type="Proteomes" id="UP000051494">
    <property type="component" value="Unassembled WGS sequence"/>
</dbReference>
<dbReference type="EMBL" id="LKHV02000001">
    <property type="protein sequence ID" value="MCS5708003.1"/>
    <property type="molecule type" value="Genomic_DNA"/>
</dbReference>
<reference evidence="2" key="3">
    <citation type="submission" date="2021-06" db="EMBL/GenBank/DDBJ databases">
        <title>Genomic Description and Analysis of Intracellular Bacteria, Candidatus Berkiella cookevillensis and Candidatus Berkiella aquae.</title>
        <authorList>
            <person name="Kidane D.T."/>
            <person name="Mehari Y.T."/>
            <person name="Rice F.C."/>
            <person name="Arivett B.A."/>
            <person name="Farone A.L."/>
            <person name="Berk S.G."/>
            <person name="Farone M.B."/>
        </authorList>
    </citation>
    <scope>NUCLEOTIDE SEQUENCE</scope>
    <source>
        <strain evidence="2">CC99</strain>
    </source>
</reference>
<reference evidence="2" key="2">
    <citation type="journal article" date="2016" name="Genome Announc.">
        <title>Draft Genome Sequences of Two Novel Amoeba-Resistant Intranuclear Bacteria, 'Candidatus Berkiella cookevillensis' and 'Candidatus Berkiella aquae'.</title>
        <authorList>
            <person name="Mehari Y.T."/>
            <person name="Arivett B.A."/>
            <person name="Farone A.L."/>
            <person name="Gunderson J.H."/>
            <person name="Farone M.B."/>
        </authorList>
    </citation>
    <scope>NUCLEOTIDE SEQUENCE</scope>
    <source>
        <strain evidence="2">CC99</strain>
    </source>
</reference>
<dbReference type="OrthoDB" id="6193841at2"/>
<dbReference type="STRING" id="437022.CC99x_02243"/>
<reference evidence="1" key="1">
    <citation type="submission" date="2015-09" db="EMBL/GenBank/DDBJ databases">
        <title>Draft Genome Sequences of Two Novel Amoeba-resistant Intranuclear Bacteria, Candidatus Berkiella cookevillensis and Candidatus Berkiella aquae.</title>
        <authorList>
            <person name="Mehari Y.T."/>
            <person name="Arivett B.A."/>
            <person name="Farone A.L."/>
            <person name="Gunderson J.H."/>
            <person name="Farone M.B."/>
        </authorList>
    </citation>
    <scope>NUCLEOTIDE SEQUENCE [LARGE SCALE GENOMIC DNA]</scope>
    <source>
        <strain evidence="1">CC99</strain>
    </source>
</reference>
<proteinExistence type="predicted"/>
<gene>
    <name evidence="2" type="ORF">CC99x_003705</name>
    <name evidence="1" type="ORF">CC99x_02243</name>
</gene>
<dbReference type="EMBL" id="LKHV01000015">
    <property type="protein sequence ID" value="KRG17499.1"/>
    <property type="molecule type" value="Genomic_DNA"/>
</dbReference>
<dbReference type="AlphaFoldDB" id="A0A0Q9Y9Q9"/>
<organism evidence="1">
    <name type="scientific">Candidatus Berkiella cookevillensis</name>
    <dbReference type="NCBI Taxonomy" id="437022"/>
    <lineage>
        <taxon>Bacteria</taxon>
        <taxon>Pseudomonadati</taxon>
        <taxon>Pseudomonadota</taxon>
        <taxon>Gammaproteobacteria</taxon>
        <taxon>Candidatus Berkiellales</taxon>
        <taxon>Candidatus Berkiellaceae</taxon>
        <taxon>Candidatus Berkiella</taxon>
    </lineage>
</organism>
<evidence type="ECO:0000313" key="1">
    <source>
        <dbReference type="EMBL" id="KRG17499.1"/>
    </source>
</evidence>
<accession>A0A0Q9Y9Q9</accession>
<keyword evidence="3" id="KW-1185">Reference proteome</keyword>
<comment type="caution">
    <text evidence="1">The sequence shown here is derived from an EMBL/GenBank/DDBJ whole genome shotgun (WGS) entry which is preliminary data.</text>
</comment>
<evidence type="ECO:0000313" key="3">
    <source>
        <dbReference type="Proteomes" id="UP000051494"/>
    </source>
</evidence>
<dbReference type="RefSeq" id="WP_057625341.1">
    <property type="nucleotide sequence ID" value="NZ_LKHV02000001.1"/>
</dbReference>
<evidence type="ECO:0000313" key="2">
    <source>
        <dbReference type="EMBL" id="MCS5708003.1"/>
    </source>
</evidence>
<protein>
    <submittedName>
        <fullName evidence="1">Uncharacterized protein</fullName>
    </submittedName>
</protein>
<sequence>MIQGASPFFQQITDFITKTFDDELHLSDAQVEQLLWCVHDSSTPEQGVVNITEPRFIEVKRALSRLHSLERILAKQAGYLSFIQSQKTEDDFNKPLTQIGFQYFSDKFAAFDPLFIDVLKTATIINSTSLSPNARKKANEVLGVNNYTVDSVFFMADCFKDFEQAKAIFPLISNLLAKYPEAEQQARISKLLTNVFLPMHYRHMMYTEGNQNMFTQMRALIKENKFDEESQQIWWAFWITNITGFRGHIESKGAFYLTENTYQAIKALDAELQELFQDHTHDVLSAYLATRAKGLALDRFSLSARELQVLAHIGAMLRLFSPMEGESLYAGFCLIPVEQRAKLIEAFFQAIDPNMPTPTYAPALFSNIMDWRKQGYPQDSVLKSAVIHENAKQLKSMANNLMHGLSIVDVVGILPAYLKAFVEYQVLRTEGKIDPKLPLCFKITAVKEQIAEIYGDLPLSKTLNIFSQVDIVIDTATGNVSLQKKPQLELKEDADLVLGQPRIVVFTPSFDKDAETKVQLKEVSESQVVKTSQEQKKKAGAKLV</sequence>
<name>A0A0Q9Y9Q9_9GAMM</name>